<dbReference type="GO" id="GO:0004659">
    <property type="term" value="F:prenyltransferase activity"/>
    <property type="evidence" value="ECO:0007669"/>
    <property type="project" value="InterPro"/>
</dbReference>
<keyword evidence="4" id="KW-0460">Magnesium</keyword>
<protein>
    <submittedName>
        <fullName evidence="6">Uncharacterized protein</fullName>
    </submittedName>
</protein>
<dbReference type="PANTHER" id="PTHR43281:SF6">
    <property type="entry name" value="HETERODIMERIC GERANYLGERANYL PYROPHOSPHATE SYNTHASE SMALL SUBUNIT, CHLOROPLASTIC-LIKE"/>
    <property type="match status" value="1"/>
</dbReference>
<evidence type="ECO:0000313" key="6">
    <source>
        <dbReference type="EMBL" id="GFZ07415.1"/>
    </source>
</evidence>
<keyword evidence="5" id="KW-0808">Transferase</keyword>
<organism evidence="6 7">
    <name type="scientific">Actinidia rufa</name>
    <dbReference type="NCBI Taxonomy" id="165716"/>
    <lineage>
        <taxon>Eukaryota</taxon>
        <taxon>Viridiplantae</taxon>
        <taxon>Streptophyta</taxon>
        <taxon>Embryophyta</taxon>
        <taxon>Tracheophyta</taxon>
        <taxon>Spermatophyta</taxon>
        <taxon>Magnoliopsida</taxon>
        <taxon>eudicotyledons</taxon>
        <taxon>Gunneridae</taxon>
        <taxon>Pentapetalae</taxon>
        <taxon>asterids</taxon>
        <taxon>Ericales</taxon>
        <taxon>Actinidiaceae</taxon>
        <taxon>Actinidia</taxon>
    </lineage>
</organism>
<sequence>MARALSHFNGKTILLSLSKSNPFPPSSSSSHRRMIVTMAQTQSYWSKIESEIEAHLKKAIPVRPPIPVFEPLHHLVFAAPATKAPALCIAACELVGGHRAQALDAASSLHLMHSAAHAHENLPLTDQPKPKPAIHHAYGSNIELLTGDGIVPFGFELLARSLGPAQNNSDKVLRVLIEMTRAVGSQGVINGQYQEMLGTQSDGRKLSDVAWIEHVCKKKEGEIHACGAACGAILGGGSEDEIERLRSFGVYVGMIHGMMNWEGGSEGLMEEVERLRGLALKELENFSGRQAEAISCLVAGGLCNVEREREREDMSFRLWVNIQRLSNII</sequence>
<dbReference type="GO" id="GO:0046872">
    <property type="term" value="F:metal ion binding"/>
    <property type="evidence" value="ECO:0007669"/>
    <property type="project" value="UniProtKB-KW"/>
</dbReference>
<evidence type="ECO:0000256" key="4">
    <source>
        <dbReference type="ARBA" id="ARBA00022842"/>
    </source>
</evidence>
<comment type="cofactor">
    <cofactor evidence="1">
        <name>Mg(2+)</name>
        <dbReference type="ChEBI" id="CHEBI:18420"/>
    </cofactor>
</comment>
<dbReference type="AlphaFoldDB" id="A0A7J0G9D2"/>
<reference evidence="6 7" key="1">
    <citation type="submission" date="2019-07" db="EMBL/GenBank/DDBJ databases">
        <title>De Novo Assembly of kiwifruit Actinidia rufa.</title>
        <authorList>
            <person name="Sugita-Konishi S."/>
            <person name="Sato K."/>
            <person name="Mori E."/>
            <person name="Abe Y."/>
            <person name="Kisaki G."/>
            <person name="Hamano K."/>
            <person name="Suezawa K."/>
            <person name="Otani M."/>
            <person name="Fukuda T."/>
            <person name="Manabe T."/>
            <person name="Gomi K."/>
            <person name="Tabuchi M."/>
            <person name="Akimitsu K."/>
            <person name="Kataoka I."/>
        </authorList>
    </citation>
    <scope>NUCLEOTIDE SEQUENCE [LARGE SCALE GENOMIC DNA]</scope>
    <source>
        <strain evidence="7">cv. Fuchu</strain>
    </source>
</reference>
<dbReference type="InterPro" id="IPR000092">
    <property type="entry name" value="Polyprenyl_synt"/>
</dbReference>
<proteinExistence type="inferred from homology"/>
<dbReference type="Proteomes" id="UP000585474">
    <property type="component" value="Unassembled WGS sequence"/>
</dbReference>
<accession>A0A7J0G9D2</accession>
<keyword evidence="3" id="KW-0479">Metal-binding</keyword>
<evidence type="ECO:0000256" key="1">
    <source>
        <dbReference type="ARBA" id="ARBA00001946"/>
    </source>
</evidence>
<dbReference type="SUPFAM" id="SSF48576">
    <property type="entry name" value="Terpenoid synthases"/>
    <property type="match status" value="1"/>
</dbReference>
<evidence type="ECO:0000256" key="5">
    <source>
        <dbReference type="RuleBase" id="RU004466"/>
    </source>
</evidence>
<name>A0A7J0G9D2_9ERIC</name>
<dbReference type="InterPro" id="IPR008949">
    <property type="entry name" value="Isoprenoid_synthase_dom_sf"/>
</dbReference>
<comment type="caution">
    <text evidence="6">The sequence shown here is derived from an EMBL/GenBank/DDBJ whole genome shotgun (WGS) entry which is preliminary data.</text>
</comment>
<dbReference type="EMBL" id="BJWL01000019">
    <property type="protein sequence ID" value="GFZ07415.1"/>
    <property type="molecule type" value="Genomic_DNA"/>
</dbReference>
<gene>
    <name evidence="6" type="ORF">Acr_19g0003520</name>
</gene>
<dbReference type="OrthoDB" id="1923994at2759"/>
<comment type="similarity">
    <text evidence="2 5">Belongs to the FPP/GGPP synthase family.</text>
</comment>
<keyword evidence="7" id="KW-1185">Reference proteome</keyword>
<evidence type="ECO:0000313" key="7">
    <source>
        <dbReference type="Proteomes" id="UP000585474"/>
    </source>
</evidence>
<dbReference type="Gene3D" id="1.10.600.10">
    <property type="entry name" value="Farnesyl Diphosphate Synthase"/>
    <property type="match status" value="1"/>
</dbReference>
<evidence type="ECO:0000256" key="3">
    <source>
        <dbReference type="ARBA" id="ARBA00022723"/>
    </source>
</evidence>
<evidence type="ECO:0000256" key="2">
    <source>
        <dbReference type="ARBA" id="ARBA00006706"/>
    </source>
</evidence>
<dbReference type="Pfam" id="PF00348">
    <property type="entry name" value="polyprenyl_synt"/>
    <property type="match status" value="1"/>
</dbReference>
<dbReference type="GO" id="GO:0008299">
    <property type="term" value="P:isoprenoid biosynthetic process"/>
    <property type="evidence" value="ECO:0007669"/>
    <property type="project" value="InterPro"/>
</dbReference>
<dbReference type="PANTHER" id="PTHR43281">
    <property type="entry name" value="FARNESYL DIPHOSPHATE SYNTHASE"/>
    <property type="match status" value="1"/>
</dbReference>